<dbReference type="RefSeq" id="WP_166845316.1">
    <property type="nucleotide sequence ID" value="NZ_JAAONY010000002.1"/>
</dbReference>
<keyword evidence="9 16" id="KW-0573">Peptidoglycan synthesis</keyword>
<dbReference type="GO" id="GO:0005886">
    <property type="term" value="C:plasma membrane"/>
    <property type="evidence" value="ECO:0007669"/>
    <property type="project" value="UniProtKB-SubCell"/>
</dbReference>
<comment type="caution">
    <text evidence="17">The sequence shown here is derived from an EMBL/GenBank/DDBJ whole genome shotgun (WGS) entry which is preliminary data.</text>
</comment>
<evidence type="ECO:0000256" key="11">
    <source>
        <dbReference type="ARBA" id="ARBA00023136"/>
    </source>
</evidence>
<dbReference type="GO" id="GO:0008360">
    <property type="term" value="P:regulation of cell shape"/>
    <property type="evidence" value="ECO:0007669"/>
    <property type="project" value="UniProtKB-KW"/>
</dbReference>
<dbReference type="InParanoid" id="A0A7X0JWD3"/>
<keyword evidence="11 16" id="KW-0472">Membrane</keyword>
<feature type="transmembrane region" description="Helical" evidence="16">
    <location>
        <begin position="166"/>
        <end position="185"/>
    </location>
</feature>
<feature type="transmembrane region" description="Helical" evidence="16">
    <location>
        <begin position="132"/>
        <end position="154"/>
    </location>
</feature>
<evidence type="ECO:0000256" key="10">
    <source>
        <dbReference type="ARBA" id="ARBA00022989"/>
    </source>
</evidence>
<keyword evidence="7 16" id="KW-0812">Transmembrane</keyword>
<dbReference type="EC" id="2.4.99.28" evidence="16"/>
<dbReference type="GO" id="GO:0032153">
    <property type="term" value="C:cell division site"/>
    <property type="evidence" value="ECO:0007669"/>
    <property type="project" value="UniProtKB-UniRule"/>
</dbReference>
<dbReference type="Pfam" id="PF01098">
    <property type="entry name" value="FTSW_RODA_SPOVE"/>
    <property type="match status" value="1"/>
</dbReference>
<evidence type="ECO:0000313" key="18">
    <source>
        <dbReference type="Proteomes" id="UP000528457"/>
    </source>
</evidence>
<dbReference type="Proteomes" id="UP000528457">
    <property type="component" value="Unassembled WGS sequence"/>
</dbReference>
<evidence type="ECO:0000256" key="8">
    <source>
        <dbReference type="ARBA" id="ARBA00022960"/>
    </source>
</evidence>
<feature type="transmembrane region" description="Helical" evidence="16">
    <location>
        <begin position="35"/>
        <end position="54"/>
    </location>
</feature>
<keyword evidence="10 16" id="KW-1133">Transmembrane helix</keyword>
<evidence type="ECO:0000256" key="5">
    <source>
        <dbReference type="ARBA" id="ARBA00022676"/>
    </source>
</evidence>
<protein>
    <recommendedName>
        <fullName evidence="16">Probable peptidoglycan glycosyltransferase FtsW</fullName>
        <shortName evidence="16">PGT</shortName>
        <ecNumber evidence="16">2.4.99.28</ecNumber>
    </recommendedName>
    <alternativeName>
        <fullName evidence="16">Cell division protein FtsW</fullName>
    </alternativeName>
    <alternativeName>
        <fullName evidence="16">Cell wall polymerase</fullName>
    </alternativeName>
    <alternativeName>
        <fullName evidence="16">Peptidoglycan polymerase</fullName>
        <shortName evidence="16">PG polymerase</shortName>
    </alternativeName>
</protein>
<evidence type="ECO:0000256" key="14">
    <source>
        <dbReference type="ARBA" id="ARBA00038053"/>
    </source>
</evidence>
<comment type="pathway">
    <text evidence="2 16">Cell wall biogenesis; peptidoglycan biosynthesis.</text>
</comment>
<keyword evidence="8 16" id="KW-0133">Cell shape</keyword>
<dbReference type="FunCoup" id="A0A7X0JWD3">
    <property type="interactions" value="187"/>
</dbReference>
<keyword evidence="18" id="KW-1185">Reference proteome</keyword>
<keyword evidence="13 16" id="KW-0961">Cell wall biogenesis/degradation</keyword>
<evidence type="ECO:0000256" key="3">
    <source>
        <dbReference type="ARBA" id="ARBA00022475"/>
    </source>
</evidence>
<comment type="catalytic activity">
    <reaction evidence="15 16">
        <text>[GlcNAc-(1-&gt;4)-Mur2Ac(oyl-L-Ala-gamma-D-Glu-L-Lys-D-Ala-D-Ala)](n)-di-trans,octa-cis-undecaprenyl diphosphate + beta-D-GlcNAc-(1-&gt;4)-Mur2Ac(oyl-L-Ala-gamma-D-Glu-L-Lys-D-Ala-D-Ala)-di-trans,octa-cis-undecaprenyl diphosphate = [GlcNAc-(1-&gt;4)-Mur2Ac(oyl-L-Ala-gamma-D-Glu-L-Lys-D-Ala-D-Ala)](n+1)-di-trans,octa-cis-undecaprenyl diphosphate + di-trans,octa-cis-undecaprenyl diphosphate + H(+)</text>
        <dbReference type="Rhea" id="RHEA:23708"/>
        <dbReference type="Rhea" id="RHEA-COMP:9602"/>
        <dbReference type="Rhea" id="RHEA-COMP:9603"/>
        <dbReference type="ChEBI" id="CHEBI:15378"/>
        <dbReference type="ChEBI" id="CHEBI:58405"/>
        <dbReference type="ChEBI" id="CHEBI:60033"/>
        <dbReference type="ChEBI" id="CHEBI:78435"/>
        <dbReference type="EC" id="2.4.99.28"/>
    </reaction>
</comment>
<comment type="similarity">
    <text evidence="14 16">Belongs to the SEDS family. FtsW subfamily.</text>
</comment>
<accession>A0A7X0JWD3</accession>
<dbReference type="InterPro" id="IPR013437">
    <property type="entry name" value="FtsW"/>
</dbReference>
<keyword evidence="6 16" id="KW-0808">Transferase</keyword>
<sequence>MAELAAVKLPEKRRAKKAQKASTAYASPNLSIIDWPLLTILWAIVSCGIILVASSSVSIADSLFSDSLHFAKRHTIYIVLGMIGACFVAAMPSQLWRRYGPLFLLLALVLLTLVLVPGLGKRVNGSQRWFNLGFITVQASEVVKFCVIVFFASYLSRRQVDLLNGWRGFAISIASIVLIAVLLILEPDFGSTVVITVTAMSMLFLAGVRLHQFLLLVVLGAGSLAALAMATPYRLQRLVSYLDPWADQYGGGYQLTQSLIAFGRGEWFGMGLGNSIQKLFYLPEAHTDFIFAIMAEEFGLFGVVLMLGLFVAFIARILGISRRAMAADDKFAALACFGVAAMFSTQVLINVGVASGFLPTKGLTLPFVSWGGSSLIANFALIGFILRLDWELRRDALVKPKVKRMPRKKSNATEELAA</sequence>
<dbReference type="GO" id="GO:0008955">
    <property type="term" value="F:peptidoglycan glycosyltransferase activity"/>
    <property type="evidence" value="ECO:0007669"/>
    <property type="project" value="UniProtKB-UniRule"/>
</dbReference>
<evidence type="ECO:0000256" key="15">
    <source>
        <dbReference type="ARBA" id="ARBA00049902"/>
    </source>
</evidence>
<evidence type="ECO:0000256" key="12">
    <source>
        <dbReference type="ARBA" id="ARBA00023306"/>
    </source>
</evidence>
<name>A0A7X0JWD3_9GAMM</name>
<evidence type="ECO:0000256" key="4">
    <source>
        <dbReference type="ARBA" id="ARBA00022618"/>
    </source>
</evidence>
<feature type="transmembrane region" description="Helical" evidence="16">
    <location>
        <begin position="298"/>
        <end position="319"/>
    </location>
</feature>
<evidence type="ECO:0000313" key="17">
    <source>
        <dbReference type="EMBL" id="MBB6522730.1"/>
    </source>
</evidence>
<feature type="transmembrane region" description="Helical" evidence="16">
    <location>
        <begin position="331"/>
        <end position="355"/>
    </location>
</feature>
<keyword evidence="5 16" id="KW-0328">Glycosyltransferase</keyword>
<keyword evidence="16" id="KW-0997">Cell inner membrane</keyword>
<evidence type="ECO:0000256" key="9">
    <source>
        <dbReference type="ARBA" id="ARBA00022984"/>
    </source>
</evidence>
<feature type="transmembrane region" description="Helical" evidence="16">
    <location>
        <begin position="367"/>
        <end position="386"/>
    </location>
</feature>
<feature type="transmembrane region" description="Helical" evidence="16">
    <location>
        <begin position="102"/>
        <end position="120"/>
    </location>
</feature>
<keyword evidence="3 16" id="KW-1003">Cell membrane</keyword>
<dbReference type="PANTHER" id="PTHR30474:SF2">
    <property type="entry name" value="PEPTIDOGLYCAN GLYCOSYLTRANSFERASE FTSW-RELATED"/>
    <property type="match status" value="1"/>
</dbReference>
<dbReference type="PANTHER" id="PTHR30474">
    <property type="entry name" value="CELL CYCLE PROTEIN"/>
    <property type="match status" value="1"/>
</dbReference>
<feature type="transmembrane region" description="Helical" evidence="16">
    <location>
        <begin position="74"/>
        <end position="90"/>
    </location>
</feature>
<feature type="transmembrane region" description="Helical" evidence="16">
    <location>
        <begin position="213"/>
        <end position="235"/>
    </location>
</feature>
<dbReference type="HAMAP" id="MF_00913">
    <property type="entry name" value="PGT_FtsW_proteobact"/>
    <property type="match status" value="1"/>
</dbReference>
<evidence type="ECO:0000256" key="7">
    <source>
        <dbReference type="ARBA" id="ARBA00022692"/>
    </source>
</evidence>
<gene>
    <name evidence="16" type="primary">ftsW</name>
    <name evidence="17" type="ORF">HNR48_003015</name>
</gene>
<comment type="function">
    <text evidence="16">Peptidoglycan polymerase that is essential for cell division.</text>
</comment>
<evidence type="ECO:0000256" key="16">
    <source>
        <dbReference type="HAMAP-Rule" id="MF_00913"/>
    </source>
</evidence>
<comment type="subcellular location">
    <subcellularLocation>
        <location evidence="16">Cell inner membrane</location>
        <topology evidence="16">Multi-pass membrane protein</topology>
    </subcellularLocation>
    <subcellularLocation>
        <location evidence="1">Cell membrane</location>
        <topology evidence="1">Multi-pass membrane protein</topology>
    </subcellularLocation>
    <text evidence="16">Localizes to the division septum.</text>
</comment>
<organism evidence="17 18">
    <name type="scientific">Pseudoteredinibacter isoporae</name>
    <dbReference type="NCBI Taxonomy" id="570281"/>
    <lineage>
        <taxon>Bacteria</taxon>
        <taxon>Pseudomonadati</taxon>
        <taxon>Pseudomonadota</taxon>
        <taxon>Gammaproteobacteria</taxon>
        <taxon>Cellvibrionales</taxon>
        <taxon>Cellvibrionaceae</taxon>
        <taxon>Pseudoteredinibacter</taxon>
    </lineage>
</organism>
<dbReference type="GO" id="GO:0071555">
    <property type="term" value="P:cell wall organization"/>
    <property type="evidence" value="ECO:0007669"/>
    <property type="project" value="UniProtKB-KW"/>
</dbReference>
<dbReference type="GO" id="GO:0043093">
    <property type="term" value="P:FtsZ-dependent cytokinesis"/>
    <property type="evidence" value="ECO:0007669"/>
    <property type="project" value="UniProtKB-UniRule"/>
</dbReference>
<proteinExistence type="inferred from homology"/>
<dbReference type="NCBIfam" id="TIGR02614">
    <property type="entry name" value="ftsW"/>
    <property type="match status" value="1"/>
</dbReference>
<feature type="transmembrane region" description="Helical" evidence="16">
    <location>
        <begin position="191"/>
        <end position="208"/>
    </location>
</feature>
<reference evidence="17 18" key="1">
    <citation type="submission" date="2020-08" db="EMBL/GenBank/DDBJ databases">
        <title>Genomic Encyclopedia of Type Strains, Phase IV (KMG-IV): sequencing the most valuable type-strain genomes for metagenomic binning, comparative biology and taxonomic classification.</title>
        <authorList>
            <person name="Goeker M."/>
        </authorList>
    </citation>
    <scope>NUCLEOTIDE SEQUENCE [LARGE SCALE GENOMIC DNA]</scope>
    <source>
        <strain evidence="17 18">DSM 22368</strain>
    </source>
</reference>
<dbReference type="InterPro" id="IPR001182">
    <property type="entry name" value="FtsW/RodA"/>
</dbReference>
<evidence type="ECO:0000256" key="2">
    <source>
        <dbReference type="ARBA" id="ARBA00004752"/>
    </source>
</evidence>
<dbReference type="AlphaFoldDB" id="A0A7X0JWD3"/>
<dbReference type="UniPathway" id="UPA00219"/>
<keyword evidence="12 16" id="KW-0131">Cell cycle</keyword>
<evidence type="ECO:0000256" key="1">
    <source>
        <dbReference type="ARBA" id="ARBA00004651"/>
    </source>
</evidence>
<dbReference type="GO" id="GO:0015648">
    <property type="term" value="F:lipid-linked peptidoglycan transporter activity"/>
    <property type="evidence" value="ECO:0007669"/>
    <property type="project" value="TreeGrafter"/>
</dbReference>
<evidence type="ECO:0000256" key="13">
    <source>
        <dbReference type="ARBA" id="ARBA00023316"/>
    </source>
</evidence>
<dbReference type="EMBL" id="JACHHT010000002">
    <property type="protein sequence ID" value="MBB6522730.1"/>
    <property type="molecule type" value="Genomic_DNA"/>
</dbReference>
<evidence type="ECO:0000256" key="6">
    <source>
        <dbReference type="ARBA" id="ARBA00022679"/>
    </source>
</evidence>
<keyword evidence="4 16" id="KW-0132">Cell division</keyword>
<dbReference type="GO" id="GO:0009252">
    <property type="term" value="P:peptidoglycan biosynthetic process"/>
    <property type="evidence" value="ECO:0007669"/>
    <property type="project" value="UniProtKB-UniRule"/>
</dbReference>